<gene>
    <name evidence="2" type="ORF">WICPIJ_003994</name>
</gene>
<evidence type="ECO:0000313" key="2">
    <source>
        <dbReference type="EMBL" id="KAH3685057.1"/>
    </source>
</evidence>
<accession>A0A9P8Q6U2</accession>
<dbReference type="Pfam" id="PF14616">
    <property type="entry name" value="Rua1_C"/>
    <property type="match status" value="1"/>
</dbReference>
<evidence type="ECO:0000313" key="3">
    <source>
        <dbReference type="Proteomes" id="UP000774326"/>
    </source>
</evidence>
<dbReference type="EMBL" id="JAEUBG010002190">
    <property type="protein sequence ID" value="KAH3685057.1"/>
    <property type="molecule type" value="Genomic_DNA"/>
</dbReference>
<dbReference type="AlphaFoldDB" id="A0A9P8Q6U2"/>
<dbReference type="InterPro" id="IPR028012">
    <property type="entry name" value="Rua1_C"/>
</dbReference>
<protein>
    <recommendedName>
        <fullName evidence="1">Transcription regulator Rua1 C-terminal domain-containing protein</fullName>
    </recommendedName>
</protein>
<organism evidence="2 3">
    <name type="scientific">Wickerhamomyces pijperi</name>
    <name type="common">Yeast</name>
    <name type="synonym">Pichia pijperi</name>
    <dbReference type="NCBI Taxonomy" id="599730"/>
    <lineage>
        <taxon>Eukaryota</taxon>
        <taxon>Fungi</taxon>
        <taxon>Dikarya</taxon>
        <taxon>Ascomycota</taxon>
        <taxon>Saccharomycotina</taxon>
        <taxon>Saccharomycetes</taxon>
        <taxon>Phaffomycetales</taxon>
        <taxon>Wickerhamomycetaceae</taxon>
        <taxon>Wickerhamomyces</taxon>
    </lineage>
</organism>
<keyword evidence="3" id="KW-1185">Reference proteome</keyword>
<dbReference type="OrthoDB" id="3982984at2759"/>
<name>A0A9P8Q6U2_WICPI</name>
<comment type="caution">
    <text evidence="2">The sequence shown here is derived from an EMBL/GenBank/DDBJ whole genome shotgun (WGS) entry which is preliminary data.</text>
</comment>
<reference evidence="2" key="1">
    <citation type="journal article" date="2021" name="Open Biol.">
        <title>Shared evolutionary footprints suggest mitochondrial oxidative damage underlies multiple complex I losses in fungi.</title>
        <authorList>
            <person name="Schikora-Tamarit M.A."/>
            <person name="Marcet-Houben M."/>
            <person name="Nosek J."/>
            <person name="Gabaldon T."/>
        </authorList>
    </citation>
    <scope>NUCLEOTIDE SEQUENCE</scope>
    <source>
        <strain evidence="2">CBS2887</strain>
    </source>
</reference>
<sequence length="622" mass="69921">MFRQDSNSLAPLIEPPINLEDVEHSFLHEPFTSFQLQVQQTKTSICDNIEEFRDLCEIHGYHSMTSKVFEYHGNSVSTAVDSDVDMVDACPSLKLVGDNGDTGVMAVDPDKTYYSSNVAILKNLNQENICKDESMLESNDSKVFVLCPICDPFEDRVSSELELEQYFFNVENNDYDFHLKYTHGFTSQGYKANNPYCGLVKIYGETSFGCMCPYVQIMDNGTEIPCGQILRLNWSDSLPLDKYLEHVIGHHNPELPLDVKTTLSRLSDSCIPNFLPINDFSYQNGLRFLTRINYKREFPIVEINTDEELFEYAAQSVDASDTDWVDGITADKFPGGFTPRRVRQISKYQFLLQTFIDFCIDRYGDILVASGADISQTVQVSLNDLYLYCVLGQGGGGHADFGNRAAAAVSDLRSIEEYPSDFNEDEREELGPRKRCCTTVRGAKYPDLLIEVLSNYIKSHHHHQHHRPDASSLANNSVDDIHKLVTGSDHGHALSEQNYTYTSPATVTELPAFDSASLWGTILKSELFKDIQTGKYVSVADRIEFRSPIRSLFCDGSDQLPSNDKSYVSLAAGSQDGWLDNQYQFDSESAANMNDKFNQESGTTTSVTSNFTAPLFSKNKVL</sequence>
<proteinExistence type="predicted"/>
<evidence type="ECO:0000259" key="1">
    <source>
        <dbReference type="Pfam" id="PF14616"/>
    </source>
</evidence>
<dbReference type="Proteomes" id="UP000774326">
    <property type="component" value="Unassembled WGS sequence"/>
</dbReference>
<reference evidence="2" key="2">
    <citation type="submission" date="2021-01" db="EMBL/GenBank/DDBJ databases">
        <authorList>
            <person name="Schikora-Tamarit M.A."/>
        </authorList>
    </citation>
    <scope>NUCLEOTIDE SEQUENCE</scope>
    <source>
        <strain evidence="2">CBS2887</strain>
    </source>
</reference>
<feature type="domain" description="Transcription regulator Rua1 C-terminal" evidence="1">
    <location>
        <begin position="135"/>
        <end position="198"/>
    </location>
</feature>